<evidence type="ECO:0000313" key="1">
    <source>
        <dbReference type="EMBL" id="KAJ1116767.1"/>
    </source>
</evidence>
<name>A0AAV7NNV6_PLEWA</name>
<accession>A0AAV7NNV6</accession>
<evidence type="ECO:0000313" key="2">
    <source>
        <dbReference type="Proteomes" id="UP001066276"/>
    </source>
</evidence>
<sequence>MFVRSLKLPVRLGAYGMRGFIRGSSPSPPAELGSLRTCAQGASAAIAGVLGSSLGARPRLVTVGAPGEPLHRFGQVSRVSGCY</sequence>
<keyword evidence="2" id="KW-1185">Reference proteome</keyword>
<proteinExistence type="predicted"/>
<dbReference type="AlphaFoldDB" id="A0AAV7NNV6"/>
<organism evidence="1 2">
    <name type="scientific">Pleurodeles waltl</name>
    <name type="common">Iberian ribbed newt</name>
    <dbReference type="NCBI Taxonomy" id="8319"/>
    <lineage>
        <taxon>Eukaryota</taxon>
        <taxon>Metazoa</taxon>
        <taxon>Chordata</taxon>
        <taxon>Craniata</taxon>
        <taxon>Vertebrata</taxon>
        <taxon>Euteleostomi</taxon>
        <taxon>Amphibia</taxon>
        <taxon>Batrachia</taxon>
        <taxon>Caudata</taxon>
        <taxon>Salamandroidea</taxon>
        <taxon>Salamandridae</taxon>
        <taxon>Pleurodelinae</taxon>
        <taxon>Pleurodeles</taxon>
    </lineage>
</organism>
<gene>
    <name evidence="1" type="ORF">NDU88_004973</name>
</gene>
<protein>
    <submittedName>
        <fullName evidence="1">Uncharacterized protein</fullName>
    </submittedName>
</protein>
<comment type="caution">
    <text evidence="1">The sequence shown here is derived from an EMBL/GenBank/DDBJ whole genome shotgun (WGS) entry which is preliminary data.</text>
</comment>
<dbReference type="EMBL" id="JANPWB010000012">
    <property type="protein sequence ID" value="KAJ1116767.1"/>
    <property type="molecule type" value="Genomic_DNA"/>
</dbReference>
<dbReference type="Proteomes" id="UP001066276">
    <property type="component" value="Chromosome 8"/>
</dbReference>
<reference evidence="1" key="1">
    <citation type="journal article" date="2022" name="bioRxiv">
        <title>Sequencing and chromosome-scale assembly of the giantPleurodeles waltlgenome.</title>
        <authorList>
            <person name="Brown T."/>
            <person name="Elewa A."/>
            <person name="Iarovenko S."/>
            <person name="Subramanian E."/>
            <person name="Araus A.J."/>
            <person name="Petzold A."/>
            <person name="Susuki M."/>
            <person name="Suzuki K.-i.T."/>
            <person name="Hayashi T."/>
            <person name="Toyoda A."/>
            <person name="Oliveira C."/>
            <person name="Osipova E."/>
            <person name="Leigh N.D."/>
            <person name="Simon A."/>
            <person name="Yun M.H."/>
        </authorList>
    </citation>
    <scope>NUCLEOTIDE SEQUENCE</scope>
    <source>
        <strain evidence="1">20211129_DDA</strain>
        <tissue evidence="1">Liver</tissue>
    </source>
</reference>